<name>A0ABV5Z7T4_9GAMM</name>
<sequence>MTEDPQQEASRLRAQIAAFIKERLDAKLKKLEPNDPKYALLIQQHEYHTWLNDAAKRAGKIQIATHTIKAIHTSARGTNLYIEPHNLPSHPIVGSHLLGNNFKPDAAVEDAKVLDVYAFLQIQTGSGKTLLELALLQDESLKNALNHDEEKAQHLLDAFAAPVKAARKAVSHTLAKQLYWHIGNDPCQDDQYHLLAPLFASSLTQRVYEQINEDRFGPAATSAREARKTKSPHHQGFNEYPNLAIQKLGGENPQNAGKLNQARRGQNYLLASLPPRWDRSLLTPPLRTDSVFPRFTRRKEVWLTVRQLRALLLSEPPKNLQTRETRYSLTSKLVDELLQFGAEYWQLPPGWSAQPECRLVEAEALWLDPYRAHHDEDFASKWRQGDWQQTICQRFANWLNRLLRIVDLPVADPEHRQWSKEVKLAEDWREWLKHLEQELNQLQKELSNE</sequence>
<dbReference type="Pfam" id="PF09611">
    <property type="entry name" value="Cas_Csy1"/>
    <property type="match status" value="1"/>
</dbReference>
<dbReference type="RefSeq" id="WP_027313110.1">
    <property type="nucleotide sequence ID" value="NZ_JBHLZN010000001.1"/>
</dbReference>
<dbReference type="InterPro" id="IPR013397">
    <property type="entry name" value="CRISPR-assoc_prot_Csy1"/>
</dbReference>
<proteinExistence type="predicted"/>
<keyword evidence="3" id="KW-1185">Reference proteome</keyword>
<gene>
    <name evidence="2" type="primary">csy1</name>
    <name evidence="2" type="ORF">ACFFLH_02625</name>
</gene>
<reference evidence="2 3" key="1">
    <citation type="submission" date="2024-09" db="EMBL/GenBank/DDBJ databases">
        <authorList>
            <person name="Sun Q."/>
            <person name="Mori K."/>
        </authorList>
    </citation>
    <scope>NUCLEOTIDE SEQUENCE [LARGE SCALE GENOMIC DNA]</scope>
    <source>
        <strain evidence="2 3">ATCC 51285</strain>
    </source>
</reference>
<dbReference type="Proteomes" id="UP001589628">
    <property type="component" value="Unassembled WGS sequence"/>
</dbReference>
<dbReference type="NCBIfam" id="TIGR02564">
    <property type="entry name" value="cas_Csy1"/>
    <property type="match status" value="1"/>
</dbReference>
<protein>
    <submittedName>
        <fullName evidence="2">Type I-F CRISPR-associated protein Csy1</fullName>
    </submittedName>
</protein>
<dbReference type="EMBL" id="JBHLZN010000001">
    <property type="protein sequence ID" value="MFB9885310.1"/>
    <property type="molecule type" value="Genomic_DNA"/>
</dbReference>
<evidence type="ECO:0000313" key="3">
    <source>
        <dbReference type="Proteomes" id="UP001589628"/>
    </source>
</evidence>
<evidence type="ECO:0000313" key="2">
    <source>
        <dbReference type="EMBL" id="MFB9885310.1"/>
    </source>
</evidence>
<comment type="caution">
    <text evidence="2">The sequence shown here is derived from an EMBL/GenBank/DDBJ whole genome shotgun (WGS) entry which is preliminary data.</text>
</comment>
<organism evidence="2 3">
    <name type="scientific">Balneatrix alpica</name>
    <dbReference type="NCBI Taxonomy" id="75684"/>
    <lineage>
        <taxon>Bacteria</taxon>
        <taxon>Pseudomonadati</taxon>
        <taxon>Pseudomonadota</taxon>
        <taxon>Gammaproteobacteria</taxon>
        <taxon>Oceanospirillales</taxon>
        <taxon>Balneatrichaceae</taxon>
        <taxon>Balneatrix</taxon>
    </lineage>
</organism>
<feature type="region of interest" description="Disordered" evidence="1">
    <location>
        <begin position="218"/>
        <end position="238"/>
    </location>
</feature>
<evidence type="ECO:0000256" key="1">
    <source>
        <dbReference type="SAM" id="MobiDB-lite"/>
    </source>
</evidence>
<accession>A0ABV5Z7T4</accession>